<organism evidence="7 8">
    <name type="scientific">Pedobacter psychrophilus</name>
    <dbReference type="NCBI Taxonomy" id="1826909"/>
    <lineage>
        <taxon>Bacteria</taxon>
        <taxon>Pseudomonadati</taxon>
        <taxon>Bacteroidota</taxon>
        <taxon>Sphingobacteriia</taxon>
        <taxon>Sphingobacteriales</taxon>
        <taxon>Sphingobacteriaceae</taxon>
        <taxon>Pedobacter</taxon>
    </lineage>
</organism>
<dbReference type="PANTHER" id="PTHR36974">
    <property type="entry name" value="MEMBRANE PROTEIN-RELATED"/>
    <property type="match status" value="1"/>
</dbReference>
<keyword evidence="2 5" id="KW-0812">Transmembrane</keyword>
<proteinExistence type="predicted"/>
<accession>A0A179DIF5</accession>
<reference evidence="7 8" key="2">
    <citation type="submission" date="2016-06" db="EMBL/GenBank/DDBJ databases">
        <title>Pedobacter psychrophilus sp. nov., isolated from Antarctic fragmentary rock.</title>
        <authorList>
            <person name="Svec P."/>
        </authorList>
    </citation>
    <scope>NUCLEOTIDE SEQUENCE [LARGE SCALE GENOMIC DNA]</scope>
    <source>
        <strain evidence="7 8">CCM 8644</strain>
    </source>
</reference>
<dbReference type="RefSeq" id="WP_068821959.1">
    <property type="nucleotide sequence ID" value="NZ_LWHJ01000022.1"/>
</dbReference>
<dbReference type="AlphaFoldDB" id="A0A179DIF5"/>
<evidence type="ECO:0000256" key="4">
    <source>
        <dbReference type="ARBA" id="ARBA00023136"/>
    </source>
</evidence>
<dbReference type="PANTHER" id="PTHR36974:SF1">
    <property type="entry name" value="DOXX FAMILY MEMBRANE PROTEIN"/>
    <property type="match status" value="1"/>
</dbReference>
<feature type="domain" description="Methylamine utilisation protein MauE" evidence="6">
    <location>
        <begin position="1"/>
        <end position="67"/>
    </location>
</feature>
<evidence type="ECO:0000256" key="5">
    <source>
        <dbReference type="SAM" id="Phobius"/>
    </source>
</evidence>
<dbReference type="GO" id="GO:0030416">
    <property type="term" value="P:methylamine metabolic process"/>
    <property type="evidence" value="ECO:0007669"/>
    <property type="project" value="InterPro"/>
</dbReference>
<dbReference type="OrthoDB" id="327939at2"/>
<comment type="subcellular location">
    <subcellularLocation>
        <location evidence="1">Membrane</location>
        <topology evidence="1">Multi-pass membrane protein</topology>
    </subcellularLocation>
</comment>
<sequence>MGIVYLIAGINHFVMPQFYMKIMPPYLPFPLTLIYLSGVLEIISGILLIINKTRKVGAWLIIGLLIAVFPANIQMSIDQYQFLRLMFYLSILRLPFQFLLIYWAYLFTKQTI</sequence>
<evidence type="ECO:0000259" key="6">
    <source>
        <dbReference type="Pfam" id="PF07291"/>
    </source>
</evidence>
<gene>
    <name evidence="7" type="ORF">A5893_07250</name>
</gene>
<feature type="transmembrane region" description="Helical" evidence="5">
    <location>
        <begin position="56"/>
        <end position="73"/>
    </location>
</feature>
<evidence type="ECO:0000256" key="3">
    <source>
        <dbReference type="ARBA" id="ARBA00022989"/>
    </source>
</evidence>
<dbReference type="STRING" id="1826909.A5893_07250"/>
<dbReference type="GO" id="GO:0016020">
    <property type="term" value="C:membrane"/>
    <property type="evidence" value="ECO:0007669"/>
    <property type="project" value="UniProtKB-SubCell"/>
</dbReference>
<dbReference type="InterPro" id="IPR009908">
    <property type="entry name" value="Methylamine_util_MauE"/>
</dbReference>
<name>A0A179DIF5_9SPHI</name>
<protein>
    <submittedName>
        <fullName evidence="7">DoxX family protein</fullName>
    </submittedName>
</protein>
<evidence type="ECO:0000313" key="8">
    <source>
        <dbReference type="Proteomes" id="UP000078459"/>
    </source>
</evidence>
<dbReference type="Proteomes" id="UP000078459">
    <property type="component" value="Unassembled WGS sequence"/>
</dbReference>
<evidence type="ECO:0000256" key="1">
    <source>
        <dbReference type="ARBA" id="ARBA00004141"/>
    </source>
</evidence>
<dbReference type="Pfam" id="PF07291">
    <property type="entry name" value="MauE"/>
    <property type="match status" value="1"/>
</dbReference>
<evidence type="ECO:0000256" key="2">
    <source>
        <dbReference type="ARBA" id="ARBA00022692"/>
    </source>
</evidence>
<keyword evidence="3 5" id="KW-1133">Transmembrane helix</keyword>
<comment type="caution">
    <text evidence="7">The sequence shown here is derived from an EMBL/GenBank/DDBJ whole genome shotgun (WGS) entry which is preliminary data.</text>
</comment>
<dbReference type="EMBL" id="LWHJ01000022">
    <property type="protein sequence ID" value="OAQ40728.1"/>
    <property type="molecule type" value="Genomic_DNA"/>
</dbReference>
<feature type="transmembrane region" description="Helical" evidence="5">
    <location>
        <begin position="26"/>
        <end position="49"/>
    </location>
</feature>
<keyword evidence="4 5" id="KW-0472">Membrane</keyword>
<keyword evidence="8" id="KW-1185">Reference proteome</keyword>
<reference evidence="7 8" key="1">
    <citation type="submission" date="2016-04" db="EMBL/GenBank/DDBJ databases">
        <authorList>
            <person name="Evans L.H."/>
            <person name="Alamgir A."/>
            <person name="Owens N."/>
            <person name="Weber N.D."/>
            <person name="Virtaneva K."/>
            <person name="Barbian K."/>
            <person name="Babar A."/>
            <person name="Rosenke K."/>
        </authorList>
    </citation>
    <scope>NUCLEOTIDE SEQUENCE [LARGE SCALE GENOMIC DNA]</scope>
    <source>
        <strain evidence="7 8">CCM 8644</strain>
    </source>
</reference>
<evidence type="ECO:0000313" key="7">
    <source>
        <dbReference type="EMBL" id="OAQ40728.1"/>
    </source>
</evidence>
<feature type="transmembrane region" description="Helical" evidence="5">
    <location>
        <begin position="85"/>
        <end position="107"/>
    </location>
</feature>